<name>A0ABU8BPV3_9RHOB</name>
<comment type="caution">
    <text evidence="3">The sequence shown here is derived from an EMBL/GenBank/DDBJ whole genome shotgun (WGS) entry which is preliminary data.</text>
</comment>
<evidence type="ECO:0000259" key="2">
    <source>
        <dbReference type="Pfam" id="PF13827"/>
    </source>
</evidence>
<feature type="domain" description="DUF4189" evidence="2">
    <location>
        <begin position="71"/>
        <end position="191"/>
    </location>
</feature>
<dbReference type="EMBL" id="JBALHR010000001">
    <property type="protein sequence ID" value="MEH7826738.1"/>
    <property type="molecule type" value="Genomic_DNA"/>
</dbReference>
<sequence>MTTMTRFGALALSAIMLPCLPVFAEPVTGEVAAKLVFPVTEMSAVEMTGKGGLSETDAKTLQLVGAGQPFYGAIAISPDEGIMVEATVAAVNHHSTEAAEAAALKGCEDKRKGKAACAVVALIRPEGWEARTLSLSADATRALGADYKAPGAMAVSPATGMFGMAKGDQAGDTAIKACEEKAKTGDCVLVIQD</sequence>
<organism evidence="3 4">
    <name type="scientific">Gemmobacter denitrificans</name>
    <dbReference type="NCBI Taxonomy" id="3123040"/>
    <lineage>
        <taxon>Bacteria</taxon>
        <taxon>Pseudomonadati</taxon>
        <taxon>Pseudomonadota</taxon>
        <taxon>Alphaproteobacteria</taxon>
        <taxon>Rhodobacterales</taxon>
        <taxon>Paracoccaceae</taxon>
        <taxon>Gemmobacter</taxon>
    </lineage>
</organism>
<evidence type="ECO:0000313" key="3">
    <source>
        <dbReference type="EMBL" id="MEH7826738.1"/>
    </source>
</evidence>
<protein>
    <submittedName>
        <fullName evidence="3">DUF4189 domain-containing protein</fullName>
    </submittedName>
</protein>
<dbReference type="Pfam" id="PF13827">
    <property type="entry name" value="DUF4189"/>
    <property type="match status" value="1"/>
</dbReference>
<dbReference type="Proteomes" id="UP001431963">
    <property type="component" value="Unassembled WGS sequence"/>
</dbReference>
<feature type="signal peptide" evidence="1">
    <location>
        <begin position="1"/>
        <end position="24"/>
    </location>
</feature>
<evidence type="ECO:0000313" key="4">
    <source>
        <dbReference type="Proteomes" id="UP001431963"/>
    </source>
</evidence>
<gene>
    <name evidence="3" type="ORF">V6590_01110</name>
</gene>
<dbReference type="RefSeq" id="WP_335418269.1">
    <property type="nucleotide sequence ID" value="NZ_JBALHR010000001.1"/>
</dbReference>
<keyword evidence="1" id="KW-0732">Signal</keyword>
<accession>A0ABU8BPV3</accession>
<reference evidence="3" key="1">
    <citation type="submission" date="2024-02" db="EMBL/GenBank/DDBJ databases">
        <title>Genome sequences of strain Gemmobacter sp. JM10B15.</title>
        <authorList>
            <person name="Zhang M."/>
        </authorList>
    </citation>
    <scope>NUCLEOTIDE SEQUENCE</scope>
    <source>
        <strain evidence="3">JM10B15</strain>
    </source>
</reference>
<evidence type="ECO:0000256" key="1">
    <source>
        <dbReference type="SAM" id="SignalP"/>
    </source>
</evidence>
<keyword evidence="4" id="KW-1185">Reference proteome</keyword>
<dbReference type="InterPro" id="IPR025240">
    <property type="entry name" value="DUF4189"/>
</dbReference>
<proteinExistence type="predicted"/>
<feature type="chain" id="PRO_5047338676" evidence="1">
    <location>
        <begin position="25"/>
        <end position="193"/>
    </location>
</feature>